<reference evidence="1 2" key="1">
    <citation type="submission" date="2011-01" db="EMBL/GenBank/DDBJ databases">
        <authorList>
            <person name="Muzny D."/>
            <person name="Qin X."/>
            <person name="Buhay C."/>
            <person name="Dugan-Rocha S."/>
            <person name="Ding Y."/>
            <person name="Chen G."/>
            <person name="Hawes A."/>
            <person name="Holder M."/>
            <person name="Jhangiani S."/>
            <person name="Johnson A."/>
            <person name="Khan Z."/>
            <person name="Li Z."/>
            <person name="Liu W."/>
            <person name="Liu X."/>
            <person name="Perez L."/>
            <person name="Shen H."/>
            <person name="Wang Q."/>
            <person name="Watt J."/>
            <person name="Xi L."/>
            <person name="Xin Y."/>
            <person name="Zhou J."/>
            <person name="Deng J."/>
            <person name="Jiang H."/>
            <person name="Liu Y."/>
            <person name="Qu J."/>
            <person name="Song X.-Z."/>
            <person name="Zhang L."/>
            <person name="Villasana D."/>
            <person name="Johnson A."/>
            <person name="Liu J."/>
            <person name="Liyanage D."/>
            <person name="Lorensuhewa L."/>
            <person name="Robinson T."/>
            <person name="Song A."/>
            <person name="Song B.-B."/>
            <person name="Dinh H."/>
            <person name="Thornton R."/>
            <person name="Coyle M."/>
            <person name="Francisco L."/>
            <person name="Jackson L."/>
            <person name="Javaid M."/>
            <person name="Korchina V."/>
            <person name="Kovar C."/>
            <person name="Mata R."/>
            <person name="Mathew T."/>
            <person name="Ngo R."/>
            <person name="Nguyen L."/>
            <person name="Nguyen N."/>
            <person name="Okwuonu G."/>
            <person name="Ongeri F."/>
            <person name="Pham C."/>
            <person name="Simmons D."/>
            <person name="Wilczek-Boney K."/>
            <person name="Hale W."/>
            <person name="Jakkamsetti A."/>
            <person name="Pham P."/>
            <person name="Ruth R."/>
            <person name="San Lucas F."/>
            <person name="Warren J."/>
            <person name="Zhang J."/>
            <person name="Zhao Z."/>
            <person name="Zhou C."/>
            <person name="Zhu D."/>
            <person name="Lee S."/>
            <person name="Bess C."/>
            <person name="Blankenburg K."/>
            <person name="Forbes L."/>
            <person name="Fu Q."/>
            <person name="Gubbala S."/>
            <person name="Hirani K."/>
            <person name="Jayaseelan J.C."/>
            <person name="Lara F."/>
            <person name="Munidasa M."/>
            <person name="Palculict T."/>
            <person name="Patil S."/>
            <person name="Pu L.-L."/>
            <person name="Saada N."/>
            <person name="Tang L."/>
            <person name="Weissenberger G."/>
            <person name="Zhu Y."/>
            <person name="Hemphill L."/>
            <person name="Shang Y."/>
            <person name="Youmans B."/>
            <person name="Ayvaz T."/>
            <person name="Ross M."/>
            <person name="Santibanez J."/>
            <person name="Aqrawi P."/>
            <person name="Gross S."/>
            <person name="Joshi V."/>
            <person name="Fowler G."/>
            <person name="Nazareth L."/>
            <person name="Reid J."/>
            <person name="Worley K."/>
            <person name="Petrosino J."/>
            <person name="Highlander S."/>
            <person name="Gibbs R."/>
        </authorList>
    </citation>
    <scope>NUCLEOTIDE SEQUENCE [LARGE SCALE GENOMIC DNA]</scope>
    <source>
        <strain evidence="1 2">ATCC 25644</strain>
    </source>
</reference>
<name>E7FP06_9LACO</name>
<evidence type="ECO:0000313" key="2">
    <source>
        <dbReference type="Proteomes" id="UP000004099"/>
    </source>
</evidence>
<dbReference type="HOGENOM" id="CLU_1336113_0_0_9"/>
<dbReference type="Proteomes" id="UP000004099">
    <property type="component" value="Unassembled WGS sequence"/>
</dbReference>
<gene>
    <name evidence="1" type="ORF">HMPREF0542_10633</name>
</gene>
<dbReference type="PATRIC" id="fig|525362.12.peg.937"/>
<evidence type="ECO:0000313" key="1">
    <source>
        <dbReference type="EMBL" id="EFZ35258.1"/>
    </source>
</evidence>
<proteinExistence type="predicted"/>
<protein>
    <submittedName>
        <fullName evidence="1">Uncharacterized protein</fullName>
    </submittedName>
</protein>
<organism evidence="1 2">
    <name type="scientific">Ligilactobacillus ruminis ATCC 25644</name>
    <dbReference type="NCBI Taxonomy" id="525362"/>
    <lineage>
        <taxon>Bacteria</taxon>
        <taxon>Bacillati</taxon>
        <taxon>Bacillota</taxon>
        <taxon>Bacilli</taxon>
        <taxon>Lactobacillales</taxon>
        <taxon>Lactobacillaceae</taxon>
        <taxon>Ligilactobacillus</taxon>
    </lineage>
</organism>
<accession>E7FP06</accession>
<comment type="caution">
    <text evidence="1">The sequence shown here is derived from an EMBL/GenBank/DDBJ whole genome shotgun (WGS) entry which is preliminary data.</text>
</comment>
<dbReference type="EMBL" id="ACGS02000025">
    <property type="protein sequence ID" value="EFZ35258.1"/>
    <property type="molecule type" value="Genomic_DNA"/>
</dbReference>
<sequence length="205" mass="23892">MAKAQKSIVRDITKTMDKADLSVLKMSVQTDDASLSKARKNLEGFYSSILKTAEKQSQKRADAEKSVVDQMYKRHKISKKQYDEYIKSIDESDKKRQSSQKKTYDSLIKSTNKYNEELKRVTSNGEGNLNRVAYLYDKCKQTSKFRRTRKDRNEENYEIINLPDYLKLGKDLTQASTSMFLPFTTVKLVRILFLPITERKDKDES</sequence>
<dbReference type="AlphaFoldDB" id="E7FP06"/>